<name>A0AAD7D0L3_MYCRO</name>
<dbReference type="GO" id="GO:0020037">
    <property type="term" value="F:heme binding"/>
    <property type="evidence" value="ECO:0007669"/>
    <property type="project" value="InterPro"/>
</dbReference>
<evidence type="ECO:0000256" key="1">
    <source>
        <dbReference type="SAM" id="Phobius"/>
    </source>
</evidence>
<dbReference type="AlphaFoldDB" id="A0AAD7D0L3"/>
<organism evidence="2 3">
    <name type="scientific">Mycena rosella</name>
    <name type="common">Pink bonnet</name>
    <name type="synonym">Agaricus rosellus</name>
    <dbReference type="NCBI Taxonomy" id="1033263"/>
    <lineage>
        <taxon>Eukaryota</taxon>
        <taxon>Fungi</taxon>
        <taxon>Dikarya</taxon>
        <taxon>Basidiomycota</taxon>
        <taxon>Agaricomycotina</taxon>
        <taxon>Agaricomycetes</taxon>
        <taxon>Agaricomycetidae</taxon>
        <taxon>Agaricales</taxon>
        <taxon>Marasmiineae</taxon>
        <taxon>Mycenaceae</taxon>
        <taxon>Mycena</taxon>
    </lineage>
</organism>
<dbReference type="EMBL" id="JARKIE010000164">
    <property type="protein sequence ID" value="KAJ7672920.1"/>
    <property type="molecule type" value="Genomic_DNA"/>
</dbReference>
<evidence type="ECO:0008006" key="4">
    <source>
        <dbReference type="Google" id="ProtNLM"/>
    </source>
</evidence>
<feature type="transmembrane region" description="Helical" evidence="1">
    <location>
        <begin position="111"/>
        <end position="133"/>
    </location>
</feature>
<dbReference type="InterPro" id="IPR001128">
    <property type="entry name" value="Cyt_P450"/>
</dbReference>
<dbReference type="SUPFAM" id="SSF48264">
    <property type="entry name" value="Cytochrome P450"/>
    <property type="match status" value="1"/>
</dbReference>
<dbReference type="Gene3D" id="1.10.630.10">
    <property type="entry name" value="Cytochrome P450"/>
    <property type="match status" value="1"/>
</dbReference>
<gene>
    <name evidence="2" type="ORF">B0H17DRAFT_1242967</name>
</gene>
<comment type="caution">
    <text evidence="2">The sequence shown here is derived from an EMBL/GenBank/DDBJ whole genome shotgun (WGS) entry which is preliminary data.</text>
</comment>
<protein>
    <recommendedName>
        <fullName evidence="4">Cytochrome P450</fullName>
    </recommendedName>
</protein>
<proteinExistence type="predicted"/>
<sequence>MNYVHAITRQRRGGSASIDFIVRGGVSTPMNYIPVITRQRRGGSAPIDFIVRGGVSAPMNYIPAITRQRRGGSAPIDFIVRGGIDSRPSSIIRTWFFPGDHFTTLPRLVNVIPAMILVPIVGTLLCYVVLYAVQFAYRDLTSPLGHVVGPKRPSLIVGNFRKMGEKWYHEFGPAFGSAVYSHKRHRRVLNPIVGVPQIRMMTEVFVEKAVQHLGWSSRAGEQHRPYRGSVLAETHVIGDWTQAGFDYQLDALDAKGKPNKLDQVFTQLFHSSQANRNLGFRVAQSRVPFLDSWYPSWPVVFSRLLQNKPLPGMTLLASARAKMLSIGGRIVSTFKPNLEAPEGDKALGNRRDLLSVLLTAKLSRDIPESQRLTDIARKNVLCSSAVVISHPRSTEIPTFFIAGHGTTRKFGPELTLCAVQQPLGLCMLSPSTRRRSPKIREELLTMSTANPTMDELNCLPYLETVVRETMRLHAPVKFYQ</sequence>
<reference evidence="2" key="1">
    <citation type="submission" date="2023-03" db="EMBL/GenBank/DDBJ databases">
        <title>Massive genome expansion in bonnet fungi (Mycena s.s.) driven by repeated elements and novel gene families across ecological guilds.</title>
        <authorList>
            <consortium name="Lawrence Berkeley National Laboratory"/>
            <person name="Harder C.B."/>
            <person name="Miyauchi S."/>
            <person name="Viragh M."/>
            <person name="Kuo A."/>
            <person name="Thoen E."/>
            <person name="Andreopoulos B."/>
            <person name="Lu D."/>
            <person name="Skrede I."/>
            <person name="Drula E."/>
            <person name="Henrissat B."/>
            <person name="Morin E."/>
            <person name="Kohler A."/>
            <person name="Barry K."/>
            <person name="LaButti K."/>
            <person name="Morin E."/>
            <person name="Salamov A."/>
            <person name="Lipzen A."/>
            <person name="Mereny Z."/>
            <person name="Hegedus B."/>
            <person name="Baldrian P."/>
            <person name="Stursova M."/>
            <person name="Weitz H."/>
            <person name="Taylor A."/>
            <person name="Grigoriev I.V."/>
            <person name="Nagy L.G."/>
            <person name="Martin F."/>
            <person name="Kauserud H."/>
        </authorList>
    </citation>
    <scope>NUCLEOTIDE SEQUENCE</scope>
    <source>
        <strain evidence="2">CBHHK067</strain>
    </source>
</reference>
<evidence type="ECO:0000313" key="2">
    <source>
        <dbReference type="EMBL" id="KAJ7672920.1"/>
    </source>
</evidence>
<keyword evidence="3" id="KW-1185">Reference proteome</keyword>
<dbReference type="GO" id="GO:0004497">
    <property type="term" value="F:monooxygenase activity"/>
    <property type="evidence" value="ECO:0007669"/>
    <property type="project" value="InterPro"/>
</dbReference>
<accession>A0AAD7D0L3</accession>
<dbReference type="InterPro" id="IPR036396">
    <property type="entry name" value="Cyt_P450_sf"/>
</dbReference>
<dbReference type="GO" id="GO:0005506">
    <property type="term" value="F:iron ion binding"/>
    <property type="evidence" value="ECO:0007669"/>
    <property type="project" value="InterPro"/>
</dbReference>
<evidence type="ECO:0000313" key="3">
    <source>
        <dbReference type="Proteomes" id="UP001221757"/>
    </source>
</evidence>
<dbReference type="Pfam" id="PF00067">
    <property type="entry name" value="p450"/>
    <property type="match status" value="1"/>
</dbReference>
<keyword evidence="1" id="KW-0812">Transmembrane</keyword>
<keyword evidence="1" id="KW-0472">Membrane</keyword>
<keyword evidence="1" id="KW-1133">Transmembrane helix</keyword>
<dbReference type="Proteomes" id="UP001221757">
    <property type="component" value="Unassembled WGS sequence"/>
</dbReference>
<dbReference type="GO" id="GO:0016705">
    <property type="term" value="F:oxidoreductase activity, acting on paired donors, with incorporation or reduction of molecular oxygen"/>
    <property type="evidence" value="ECO:0007669"/>
    <property type="project" value="InterPro"/>
</dbReference>